<dbReference type="Gene3D" id="2.120.10.30">
    <property type="entry name" value="TolB, C-terminal domain"/>
    <property type="match status" value="1"/>
</dbReference>
<evidence type="ECO:0000259" key="3">
    <source>
        <dbReference type="Pfam" id="PF08450"/>
    </source>
</evidence>
<dbReference type="InterPro" id="IPR051262">
    <property type="entry name" value="SMP-30/CGR1_Lactonase"/>
</dbReference>
<evidence type="ECO:0000313" key="4">
    <source>
        <dbReference type="EMBL" id="HBU97439.1"/>
    </source>
</evidence>
<protein>
    <submittedName>
        <fullName evidence="4">Gluconolactonase</fullName>
    </submittedName>
</protein>
<dbReference type="Proteomes" id="UP000264753">
    <property type="component" value="Unassembled WGS sequence"/>
</dbReference>
<evidence type="ECO:0000313" key="5">
    <source>
        <dbReference type="EMBL" id="HCW68082.1"/>
    </source>
</evidence>
<keyword evidence="2" id="KW-0479">Metal-binding</keyword>
<gene>
    <name evidence="4" type="ORF">DEF21_05985</name>
    <name evidence="5" type="ORF">DHR80_12975</name>
</gene>
<dbReference type="PANTHER" id="PTHR47572:SF5">
    <property type="entry name" value="BLR2277 PROTEIN"/>
    <property type="match status" value="1"/>
</dbReference>
<organism evidence="4 7">
    <name type="scientific">Thalassospira lucentensis</name>
    <dbReference type="NCBI Taxonomy" id="168935"/>
    <lineage>
        <taxon>Bacteria</taxon>
        <taxon>Pseudomonadati</taxon>
        <taxon>Pseudomonadota</taxon>
        <taxon>Alphaproteobacteria</taxon>
        <taxon>Rhodospirillales</taxon>
        <taxon>Thalassospiraceae</taxon>
        <taxon>Thalassospira</taxon>
    </lineage>
</organism>
<comment type="cofactor">
    <cofactor evidence="2">
        <name>Zn(2+)</name>
        <dbReference type="ChEBI" id="CHEBI:29105"/>
    </cofactor>
    <text evidence="2">Binds 1 divalent metal cation per subunit.</text>
</comment>
<dbReference type="InterPro" id="IPR013658">
    <property type="entry name" value="SGL"/>
</dbReference>
<evidence type="ECO:0000256" key="1">
    <source>
        <dbReference type="PIRSR" id="PIRSR605511-1"/>
    </source>
</evidence>
<dbReference type="PANTHER" id="PTHR47572">
    <property type="entry name" value="LIPOPROTEIN-RELATED"/>
    <property type="match status" value="1"/>
</dbReference>
<dbReference type="InterPro" id="IPR005511">
    <property type="entry name" value="SMP-30"/>
</dbReference>
<name>A0A358HQG9_9PROT</name>
<reference evidence="6 7" key="1">
    <citation type="journal article" date="2018" name="Nat. Biotechnol.">
        <title>A standardized bacterial taxonomy based on genome phylogeny substantially revises the tree of life.</title>
        <authorList>
            <person name="Parks D.H."/>
            <person name="Chuvochina M."/>
            <person name="Waite D.W."/>
            <person name="Rinke C."/>
            <person name="Skarshewski A."/>
            <person name="Chaumeil P.A."/>
            <person name="Hugenholtz P."/>
        </authorList>
    </citation>
    <scope>NUCLEOTIDE SEQUENCE [LARGE SCALE GENOMIC DNA]</scope>
    <source>
        <strain evidence="4">UBA8707</strain>
        <strain evidence="5">UBA9881</strain>
    </source>
</reference>
<dbReference type="Pfam" id="PF08450">
    <property type="entry name" value="SGL"/>
    <property type="match status" value="1"/>
</dbReference>
<dbReference type="AlphaFoldDB" id="A0A358HQG9"/>
<dbReference type="GO" id="GO:0046872">
    <property type="term" value="F:metal ion binding"/>
    <property type="evidence" value="ECO:0007669"/>
    <property type="project" value="UniProtKB-KW"/>
</dbReference>
<evidence type="ECO:0000256" key="2">
    <source>
        <dbReference type="PIRSR" id="PIRSR605511-2"/>
    </source>
</evidence>
<feature type="binding site" evidence="2">
    <location>
        <position position="224"/>
    </location>
    <ligand>
        <name>a divalent metal cation</name>
        <dbReference type="ChEBI" id="CHEBI:60240"/>
    </ligand>
</feature>
<dbReference type="InterPro" id="IPR011042">
    <property type="entry name" value="6-blade_b-propeller_TolB-like"/>
</dbReference>
<proteinExistence type="predicted"/>
<feature type="domain" description="SMP-30/Gluconolactonase/LRE-like region" evidence="3">
    <location>
        <begin position="45"/>
        <end position="283"/>
    </location>
</feature>
<comment type="caution">
    <text evidence="4">The sequence shown here is derived from an EMBL/GenBank/DDBJ whole genome shotgun (WGS) entry which is preliminary data.</text>
</comment>
<sequence>MFKEPAQVAAKIHLSLPQSLRDNDRQTEWSAAYTHGKRLMHSFLEGPSFDASGRLYCVDVARGRIFRITDGVFDVFANYDGEPNGLKVLPDGRILVADFRLGLLQFDADTGEYEVLVDRFHSEKFKGINDLAVGRDGTVYFTDQGSTGLQDPTGRVFRLNPDGRLQLLLGGLLGPNGLVLNREETELYVAATRGNNILRLQLTQFGDVTKAGVFIQMSGGIGPDGMTIDAAGNLVVAHIGMGCVWVFDRKGEPILRIVTDAGDRISNLTYGGKDGRTLFMTEADSGSILSVEMEISGFYREWAPNGV</sequence>
<dbReference type="RefSeq" id="WP_022730533.1">
    <property type="nucleotide sequence ID" value="NZ_DOOG01000054.1"/>
</dbReference>
<evidence type="ECO:0000313" key="6">
    <source>
        <dbReference type="Proteomes" id="UP000264179"/>
    </source>
</evidence>
<dbReference type="EMBL" id="DPOP01000098">
    <property type="protein sequence ID" value="HCW68082.1"/>
    <property type="molecule type" value="Genomic_DNA"/>
</dbReference>
<dbReference type="SUPFAM" id="SSF63829">
    <property type="entry name" value="Calcium-dependent phosphotriesterase"/>
    <property type="match status" value="1"/>
</dbReference>
<dbReference type="GeneID" id="98667669"/>
<feature type="active site" description="Proton donor/acceptor" evidence="1">
    <location>
        <position position="224"/>
    </location>
</feature>
<dbReference type="Proteomes" id="UP000264179">
    <property type="component" value="Unassembled WGS sequence"/>
</dbReference>
<dbReference type="EMBL" id="DOOG01000054">
    <property type="protein sequence ID" value="HBU97439.1"/>
    <property type="molecule type" value="Genomic_DNA"/>
</dbReference>
<keyword evidence="2" id="KW-0862">Zinc</keyword>
<accession>A0A358HQG9</accession>
<evidence type="ECO:0000313" key="7">
    <source>
        <dbReference type="Proteomes" id="UP000264753"/>
    </source>
</evidence>
<dbReference type="PRINTS" id="PR01790">
    <property type="entry name" value="SMP30FAMILY"/>
</dbReference>
<feature type="binding site" evidence="2">
    <location>
        <position position="45"/>
    </location>
    <ligand>
        <name>a divalent metal cation</name>
        <dbReference type="ChEBI" id="CHEBI:60240"/>
    </ligand>
</feature>
<feature type="binding site" evidence="2">
    <location>
        <position position="129"/>
    </location>
    <ligand>
        <name>substrate</name>
    </ligand>
</feature>
<feature type="binding site" evidence="2">
    <location>
        <position position="176"/>
    </location>
    <ligand>
        <name>a divalent metal cation</name>
        <dbReference type="ChEBI" id="CHEBI:60240"/>
    </ligand>
</feature>